<dbReference type="SUPFAM" id="SSF53213">
    <property type="entry name" value="LigB-like"/>
    <property type="match status" value="1"/>
</dbReference>
<evidence type="ECO:0000313" key="8">
    <source>
        <dbReference type="Proteomes" id="UP000199382"/>
    </source>
</evidence>
<comment type="cofactor">
    <cofactor evidence="1">
        <name>Zn(2+)</name>
        <dbReference type="ChEBI" id="CHEBI:29105"/>
    </cofactor>
</comment>
<evidence type="ECO:0000259" key="6">
    <source>
        <dbReference type="Pfam" id="PF02900"/>
    </source>
</evidence>
<dbReference type="InterPro" id="IPR014436">
    <property type="entry name" value="Extradiol_dOase_DODA"/>
</dbReference>
<dbReference type="RefSeq" id="WP_093153327.1">
    <property type="nucleotide sequence ID" value="NZ_FNEK01000013.1"/>
</dbReference>
<evidence type="ECO:0000256" key="1">
    <source>
        <dbReference type="ARBA" id="ARBA00001947"/>
    </source>
</evidence>
<sequence length="274" mass="30429">MSTAQALRNLRDRLSPSDRMPLVFLGHGSPMNAIEDTAFSRAWTDLGRRLPRPKAILVVSAHWMTRGTTLVDVSAMPRTIHDFYGFPDALYAQDYPAPGNPELAREVVKLLASHHAEEDETWGLDHGAWTILKFLYPEADVPVFQVSIDMGRGLDYQLELGRTLSELRDRGVLILGSGNVVHNLRAMRPGGKPQDFAMEFDTLFADRLTERDLAALADQKQLGSLLRMAHPSVDHYLPALTVAGASDAKDELTFMTDSIDLGSVSMRSFVFHKA</sequence>
<comment type="similarity">
    <text evidence="2">Belongs to the DODA-type extradiol aromatic ring-opening dioxygenase family.</text>
</comment>
<dbReference type="CDD" id="cd07363">
    <property type="entry name" value="45_DOPA_Dioxygenase"/>
    <property type="match status" value="1"/>
</dbReference>
<name>A0A1G8RJE5_9RHOB</name>
<dbReference type="InterPro" id="IPR004183">
    <property type="entry name" value="Xdiol_dOase_suB"/>
</dbReference>
<dbReference type="GO" id="GO:0008270">
    <property type="term" value="F:zinc ion binding"/>
    <property type="evidence" value="ECO:0007669"/>
    <property type="project" value="InterPro"/>
</dbReference>
<keyword evidence="3" id="KW-0479">Metal-binding</keyword>
<keyword evidence="7" id="KW-0223">Dioxygenase</keyword>
<dbReference type="NCBIfam" id="NF007914">
    <property type="entry name" value="PRK10628.1"/>
    <property type="match status" value="1"/>
</dbReference>
<dbReference type="AlphaFoldDB" id="A0A1G8RJE5"/>
<dbReference type="OrthoDB" id="9790889at2"/>
<evidence type="ECO:0000256" key="4">
    <source>
        <dbReference type="ARBA" id="ARBA00022833"/>
    </source>
</evidence>
<evidence type="ECO:0000256" key="2">
    <source>
        <dbReference type="ARBA" id="ARBA00007581"/>
    </source>
</evidence>
<dbReference type="GO" id="GO:0016702">
    <property type="term" value="F:oxidoreductase activity, acting on single donors with incorporation of molecular oxygen, incorporation of two atoms of oxygen"/>
    <property type="evidence" value="ECO:0007669"/>
    <property type="project" value="UniProtKB-ARBA"/>
</dbReference>
<keyword evidence="8" id="KW-1185">Reference proteome</keyword>
<evidence type="ECO:0000313" key="7">
    <source>
        <dbReference type="EMBL" id="SDJ16993.1"/>
    </source>
</evidence>
<evidence type="ECO:0000256" key="5">
    <source>
        <dbReference type="ARBA" id="ARBA00023002"/>
    </source>
</evidence>
<keyword evidence="4" id="KW-0862">Zinc</keyword>
<keyword evidence="5" id="KW-0560">Oxidoreductase</keyword>
<dbReference type="STRING" id="571298.SAMN04488026_101332"/>
<dbReference type="PANTHER" id="PTHR30096:SF0">
    <property type="entry name" value="4,5-DOPA DIOXYGENASE EXTRADIOL-LIKE PROTEIN"/>
    <property type="match status" value="1"/>
</dbReference>
<accession>A0A1G8RJE5</accession>
<reference evidence="7 8" key="1">
    <citation type="submission" date="2016-10" db="EMBL/GenBank/DDBJ databases">
        <authorList>
            <person name="de Groot N.N."/>
        </authorList>
    </citation>
    <scope>NUCLEOTIDE SEQUENCE [LARGE SCALE GENOMIC DNA]</scope>
    <source>
        <strain evidence="7 8">DSM 25294</strain>
    </source>
</reference>
<dbReference type="Pfam" id="PF02900">
    <property type="entry name" value="LigB"/>
    <property type="match status" value="1"/>
</dbReference>
<dbReference type="Gene3D" id="3.40.830.10">
    <property type="entry name" value="LigB-like"/>
    <property type="match status" value="1"/>
</dbReference>
<feature type="domain" description="Extradiol ring-cleavage dioxygenase class III enzyme subunit B" evidence="6">
    <location>
        <begin position="49"/>
        <end position="250"/>
    </location>
</feature>
<dbReference type="Proteomes" id="UP000199382">
    <property type="component" value="Unassembled WGS sequence"/>
</dbReference>
<proteinExistence type="inferred from homology"/>
<dbReference type="EMBL" id="FNEK01000013">
    <property type="protein sequence ID" value="SDJ16993.1"/>
    <property type="molecule type" value="Genomic_DNA"/>
</dbReference>
<dbReference type="PANTHER" id="PTHR30096">
    <property type="entry name" value="4,5-DOPA DIOXYGENASE EXTRADIOL-LIKE PROTEIN"/>
    <property type="match status" value="1"/>
</dbReference>
<protein>
    <submittedName>
        <fullName evidence="7">Aromatic ring-opening dioxygenase, catalytic subunit, LigB family</fullName>
    </submittedName>
</protein>
<evidence type="ECO:0000256" key="3">
    <source>
        <dbReference type="ARBA" id="ARBA00022723"/>
    </source>
</evidence>
<dbReference type="PIRSF" id="PIRSF006157">
    <property type="entry name" value="Doxgns_DODA"/>
    <property type="match status" value="1"/>
</dbReference>
<organism evidence="7 8">
    <name type="scientific">Aliiruegeria lutimaris</name>
    <dbReference type="NCBI Taxonomy" id="571298"/>
    <lineage>
        <taxon>Bacteria</taxon>
        <taxon>Pseudomonadati</taxon>
        <taxon>Pseudomonadota</taxon>
        <taxon>Alphaproteobacteria</taxon>
        <taxon>Rhodobacterales</taxon>
        <taxon>Roseobacteraceae</taxon>
        <taxon>Aliiruegeria</taxon>
    </lineage>
</organism>
<gene>
    <name evidence="7" type="ORF">SAMN04488026_101332</name>
</gene>
<dbReference type="GO" id="GO:0008198">
    <property type="term" value="F:ferrous iron binding"/>
    <property type="evidence" value="ECO:0007669"/>
    <property type="project" value="InterPro"/>
</dbReference>